<keyword evidence="2" id="KW-1185">Reference proteome</keyword>
<dbReference type="eggNOG" id="ENOG502ZCYY">
    <property type="taxonomic scope" value="Bacteria"/>
</dbReference>
<evidence type="ECO:0000313" key="2">
    <source>
        <dbReference type="Proteomes" id="UP000007844"/>
    </source>
</evidence>
<protein>
    <submittedName>
        <fullName evidence="1">Uncharacterized protein</fullName>
    </submittedName>
</protein>
<accession>F3Z309</accession>
<gene>
    <name evidence="1" type="ORF">Desaf_3120</name>
</gene>
<reference evidence="1 2" key="1">
    <citation type="journal article" date="2011" name="J. Bacteriol.">
        <title>Genome sequence of the mercury-methylating and pleomorphic Desulfovibrio africanus Strain Walvis Bay.</title>
        <authorList>
            <person name="Brown S.D."/>
            <person name="Wall J.D."/>
            <person name="Kucken A.M."/>
            <person name="Gilmour C.C."/>
            <person name="Podar M."/>
            <person name="Brandt C.C."/>
            <person name="Teshima H."/>
            <person name="Detter J.C."/>
            <person name="Han C.S."/>
            <person name="Land M.L."/>
            <person name="Lucas S."/>
            <person name="Han J."/>
            <person name="Pennacchio L."/>
            <person name="Nolan M."/>
            <person name="Pitluck S."/>
            <person name="Woyke T."/>
            <person name="Goodwin L."/>
            <person name="Palumbo A.V."/>
            <person name="Elias D.A."/>
        </authorList>
    </citation>
    <scope>NUCLEOTIDE SEQUENCE [LARGE SCALE GENOMIC DNA]</scope>
    <source>
        <strain evidence="1 2">Walvis Bay</strain>
    </source>
</reference>
<name>F3Z309_DESAF</name>
<proteinExistence type="predicted"/>
<evidence type="ECO:0000313" key="1">
    <source>
        <dbReference type="EMBL" id="EGJ51417.1"/>
    </source>
</evidence>
<dbReference type="AlphaFoldDB" id="F3Z309"/>
<organism evidence="1 2">
    <name type="scientific">Desulfocurvibacter africanus subsp. africanus str. Walvis Bay</name>
    <dbReference type="NCBI Taxonomy" id="690850"/>
    <lineage>
        <taxon>Bacteria</taxon>
        <taxon>Pseudomonadati</taxon>
        <taxon>Thermodesulfobacteriota</taxon>
        <taxon>Desulfovibrionia</taxon>
        <taxon>Desulfovibrionales</taxon>
        <taxon>Desulfovibrionaceae</taxon>
        <taxon>Desulfocurvibacter</taxon>
    </lineage>
</organism>
<dbReference type="Proteomes" id="UP000007844">
    <property type="component" value="Chromosome"/>
</dbReference>
<dbReference type="RefSeq" id="WP_005983494.1">
    <property type="nucleotide sequence ID" value="NC_016629.1"/>
</dbReference>
<dbReference type="STRING" id="690850.Desaf_3120"/>
<dbReference type="EMBL" id="CP003221">
    <property type="protein sequence ID" value="EGJ51417.1"/>
    <property type="molecule type" value="Genomic_DNA"/>
</dbReference>
<sequence>MIDSGKPQNLMFRITNCLQTILELEPELKRLELGHMLLKEFGILKAFLLKVDKFDLEEADVQRIENATASFLDELRVPLEEQIEDRSTSRLVQ</sequence>
<dbReference type="HOGENOM" id="CLU_186690_0_0_7"/>
<dbReference type="KEGG" id="daf:Desaf_3120"/>